<accession>A0A2R6B9V1</accession>
<dbReference type="AlphaFoldDB" id="A0A2R6B9V1"/>
<sequence length="418" mass="46212">MKVIPLVVETRSYLRVGGGGVYFDFASSDNPVAKVRVKVRLEEGFHQVYVPFIPGSSFRGVLRSTYEVYLRREKEVEGVRRNGVPRDAVERFLSGKRKRDLRVVIDELKSLASAGLLDGDVPSTLSEFDDLGEDDPVTDEIRDSLVSALERYFELSGFNVSLACFSTSELDRCENPALLSSTDRVKLREDWNHLTGRVKYCRVCRAFGAPGLRSAVKITAFIPVDPFPIYLERMVHVAVDRLTGAAAEEKLFDEELVPVGTRFLGFAVVLDEKVSFGGVEEDVLSTVREALDVLAMKAERGEVSLGGRGSAGYGLFTLRVGGVEGFPLALDGLIRGEYLFRMGEGDGEVDGDVVNALGEFFPKYLLSSVKKISKEPGEVVYEVVDDAGRVIMETKSEDELSSFIKRGYRFRVKGALTL</sequence>
<name>A0A2R6B9V1_9ARCH</name>
<dbReference type="InterPro" id="IPR052216">
    <property type="entry name" value="CRISPR_Csm3_endoribonuclease"/>
</dbReference>
<keyword evidence="1" id="KW-0051">Antiviral defense</keyword>
<dbReference type="GO" id="GO:0051607">
    <property type="term" value="P:defense response to virus"/>
    <property type="evidence" value="ECO:0007669"/>
    <property type="project" value="UniProtKB-KW"/>
</dbReference>
<dbReference type="InterPro" id="IPR005537">
    <property type="entry name" value="RAMP_III_fam"/>
</dbReference>
<dbReference type="EMBL" id="NEXH01000010">
    <property type="protein sequence ID" value="PSN95397.1"/>
    <property type="molecule type" value="Genomic_DNA"/>
</dbReference>
<organism evidence="3 4">
    <name type="scientific">Candidatus Marsarchaeota G2 archaeon ECH_B_2</name>
    <dbReference type="NCBI Taxonomy" id="1978160"/>
    <lineage>
        <taxon>Archaea</taxon>
        <taxon>Candidatus Marsarchaeota</taxon>
        <taxon>Candidatus Marsarchaeota group 2</taxon>
    </lineage>
</organism>
<evidence type="ECO:0000313" key="3">
    <source>
        <dbReference type="EMBL" id="PSN95397.1"/>
    </source>
</evidence>
<evidence type="ECO:0000259" key="2">
    <source>
        <dbReference type="Pfam" id="PF03787"/>
    </source>
</evidence>
<dbReference type="PANTHER" id="PTHR35579:SF6">
    <property type="entry name" value="DUF324 DOMAIN-CONTAINING PROTEIN"/>
    <property type="match status" value="1"/>
</dbReference>
<proteinExistence type="predicted"/>
<protein>
    <recommendedName>
        <fullName evidence="2">CRISPR type III-associated protein domain-containing protein</fullName>
    </recommendedName>
</protein>
<dbReference type="Pfam" id="PF03787">
    <property type="entry name" value="RAMPs"/>
    <property type="match status" value="1"/>
</dbReference>
<evidence type="ECO:0000256" key="1">
    <source>
        <dbReference type="ARBA" id="ARBA00023118"/>
    </source>
</evidence>
<evidence type="ECO:0000313" key="4">
    <source>
        <dbReference type="Proteomes" id="UP000241284"/>
    </source>
</evidence>
<dbReference type="Proteomes" id="UP000241284">
    <property type="component" value="Unassembled WGS sequence"/>
</dbReference>
<reference evidence="3 4" key="1">
    <citation type="submission" date="2017-04" db="EMBL/GenBank/DDBJ databases">
        <title>Novel microbial lineages endemic to geothermal iron-oxide mats fill important gaps in the evolutionary history of Archaea.</title>
        <authorList>
            <person name="Jay Z.J."/>
            <person name="Beam J.P."/>
            <person name="Dlakic M."/>
            <person name="Rusch D.B."/>
            <person name="Kozubal M.A."/>
            <person name="Inskeep W.P."/>
        </authorList>
    </citation>
    <scope>NUCLEOTIDE SEQUENCE [LARGE SCALE GENOMIC DNA]</scope>
    <source>
        <strain evidence="3">ECH_B_2</strain>
    </source>
</reference>
<gene>
    <name evidence="3" type="ORF">B9Q06_05830</name>
</gene>
<dbReference type="PANTHER" id="PTHR35579">
    <property type="entry name" value="CRISPR SYSTEM CMS ENDORIBONUCLEASE CSM3"/>
    <property type="match status" value="1"/>
</dbReference>
<feature type="domain" description="CRISPR type III-associated protein" evidence="2">
    <location>
        <begin position="8"/>
        <end position="316"/>
    </location>
</feature>
<comment type="caution">
    <text evidence="3">The sequence shown here is derived from an EMBL/GenBank/DDBJ whole genome shotgun (WGS) entry which is preliminary data.</text>
</comment>